<keyword evidence="5" id="KW-1185">Reference proteome</keyword>
<protein>
    <submittedName>
        <fullName evidence="4">SPOR domain-containing protein</fullName>
    </submittedName>
</protein>
<dbReference type="SUPFAM" id="SSF110997">
    <property type="entry name" value="Sporulation related repeat"/>
    <property type="match status" value="1"/>
</dbReference>
<evidence type="ECO:0000313" key="4">
    <source>
        <dbReference type="EMBL" id="RRN43675.1"/>
    </source>
</evidence>
<evidence type="ECO:0000313" key="5">
    <source>
        <dbReference type="Proteomes" id="UP000270261"/>
    </source>
</evidence>
<gene>
    <name evidence="4" type="ORF">EHV23_09610</name>
</gene>
<dbReference type="PANTHER" id="PTHR38687:SF1">
    <property type="entry name" value="CELL DIVISION PROTEIN DEDD"/>
    <property type="match status" value="1"/>
</dbReference>
<proteinExistence type="predicted"/>
<keyword evidence="2" id="KW-0472">Membrane</keyword>
<feature type="transmembrane region" description="Helical" evidence="2">
    <location>
        <begin position="63"/>
        <end position="85"/>
    </location>
</feature>
<feature type="compositionally biased region" description="Polar residues" evidence="1">
    <location>
        <begin position="121"/>
        <end position="137"/>
    </location>
</feature>
<dbReference type="GO" id="GO:0032506">
    <property type="term" value="P:cytokinetic process"/>
    <property type="evidence" value="ECO:0007669"/>
    <property type="project" value="TreeGrafter"/>
</dbReference>
<evidence type="ECO:0000259" key="3">
    <source>
        <dbReference type="PROSITE" id="PS51724"/>
    </source>
</evidence>
<sequence length="267" mass="27614">MQLDHSDIQTGPRRPAREAGHAAMGLPCQNDAVTHAGAGRVPMTYTRSHHVWRGPRAQQGGTFLGILLGLMLGAGAAAGIAWYIYQSPLPFITPSTPDKGKVVQSAPEVPSPVPSVDAPQGSTLPDPNQGSSRQQVMPQPDPRNVVQSQGVSTVDVAAGDDTAALDAAAPVAPADAPAADAASAAAAPAARGGFLLQAGSFRRQADADRLKGNLALRGLEARVESAAVGGQTVYRVRIGPYGSLDQVNQIRRELADDGIEAAAVRMR</sequence>
<dbReference type="Pfam" id="PF05036">
    <property type="entry name" value="SPOR"/>
    <property type="match status" value="1"/>
</dbReference>
<dbReference type="GO" id="GO:0032153">
    <property type="term" value="C:cell division site"/>
    <property type="evidence" value="ECO:0007669"/>
    <property type="project" value="TreeGrafter"/>
</dbReference>
<dbReference type="PANTHER" id="PTHR38687">
    <property type="entry name" value="CELL DIVISION PROTEIN DEDD-RELATED"/>
    <property type="match status" value="1"/>
</dbReference>
<reference evidence="4 5" key="1">
    <citation type="submission" date="2018-11" db="EMBL/GenBank/DDBJ databases">
        <title>Genome sequencing of Lautropia sp. KCOM 2505 (= ChDC F240).</title>
        <authorList>
            <person name="Kook J.-K."/>
            <person name="Park S.-N."/>
            <person name="Lim Y.K."/>
        </authorList>
    </citation>
    <scope>NUCLEOTIDE SEQUENCE [LARGE SCALE GENOMIC DNA]</scope>
    <source>
        <strain evidence="4 5">KCOM 2505</strain>
    </source>
</reference>
<dbReference type="PROSITE" id="PS51724">
    <property type="entry name" value="SPOR"/>
    <property type="match status" value="1"/>
</dbReference>
<keyword evidence="2" id="KW-0812">Transmembrane</keyword>
<feature type="region of interest" description="Disordered" evidence="1">
    <location>
        <begin position="97"/>
        <end position="150"/>
    </location>
</feature>
<dbReference type="GO" id="GO:0042834">
    <property type="term" value="F:peptidoglycan binding"/>
    <property type="evidence" value="ECO:0007669"/>
    <property type="project" value="InterPro"/>
</dbReference>
<feature type="region of interest" description="Disordered" evidence="1">
    <location>
        <begin position="1"/>
        <end position="21"/>
    </location>
</feature>
<feature type="compositionally biased region" description="Low complexity" evidence="1">
    <location>
        <begin position="102"/>
        <end position="120"/>
    </location>
</feature>
<evidence type="ECO:0000256" key="1">
    <source>
        <dbReference type="SAM" id="MobiDB-lite"/>
    </source>
</evidence>
<accession>A0A3R8LQ26</accession>
<evidence type="ECO:0000256" key="2">
    <source>
        <dbReference type="SAM" id="Phobius"/>
    </source>
</evidence>
<organism evidence="4 5">
    <name type="scientific">Lautropia dentalis</name>
    <dbReference type="NCBI Taxonomy" id="2490857"/>
    <lineage>
        <taxon>Bacteria</taxon>
        <taxon>Pseudomonadati</taxon>
        <taxon>Pseudomonadota</taxon>
        <taxon>Betaproteobacteria</taxon>
        <taxon>Burkholderiales</taxon>
        <taxon>Burkholderiaceae</taxon>
        <taxon>Lautropia</taxon>
    </lineage>
</organism>
<keyword evidence="2" id="KW-1133">Transmembrane helix</keyword>
<dbReference type="InterPro" id="IPR052521">
    <property type="entry name" value="Cell_div_SPOR-domain"/>
</dbReference>
<dbReference type="Gene3D" id="3.30.70.1070">
    <property type="entry name" value="Sporulation related repeat"/>
    <property type="match status" value="1"/>
</dbReference>
<feature type="domain" description="SPOR" evidence="3">
    <location>
        <begin position="188"/>
        <end position="267"/>
    </location>
</feature>
<dbReference type="InterPro" id="IPR036680">
    <property type="entry name" value="SPOR-like_sf"/>
</dbReference>
<dbReference type="AlphaFoldDB" id="A0A3R8LQ26"/>
<name>A0A3R8LQ26_9BURK</name>
<comment type="caution">
    <text evidence="4">The sequence shown here is derived from an EMBL/GenBank/DDBJ whole genome shotgun (WGS) entry which is preliminary data.</text>
</comment>
<dbReference type="Proteomes" id="UP000270261">
    <property type="component" value="Unassembled WGS sequence"/>
</dbReference>
<dbReference type="InterPro" id="IPR007730">
    <property type="entry name" value="SPOR-like_dom"/>
</dbReference>
<dbReference type="EMBL" id="RRUE01000002">
    <property type="protein sequence ID" value="RRN43675.1"/>
    <property type="molecule type" value="Genomic_DNA"/>
</dbReference>
<dbReference type="GO" id="GO:0030428">
    <property type="term" value="C:cell septum"/>
    <property type="evidence" value="ECO:0007669"/>
    <property type="project" value="TreeGrafter"/>
</dbReference>